<dbReference type="InterPro" id="IPR036942">
    <property type="entry name" value="Beta-barrel_TonB_sf"/>
</dbReference>
<evidence type="ECO:0000313" key="5">
    <source>
        <dbReference type="EMBL" id="KAA5534854.1"/>
    </source>
</evidence>
<name>A0A5M6CIC0_9BACT</name>
<keyword evidence="3" id="KW-0998">Cell outer membrane</keyword>
<dbReference type="Pfam" id="PF13715">
    <property type="entry name" value="CarbopepD_reg_2"/>
    <property type="match status" value="1"/>
</dbReference>
<comment type="caution">
    <text evidence="5">The sequence shown here is derived from an EMBL/GenBank/DDBJ whole genome shotgun (WGS) entry which is preliminary data.</text>
</comment>
<evidence type="ECO:0000256" key="3">
    <source>
        <dbReference type="ARBA" id="ARBA00023237"/>
    </source>
</evidence>
<feature type="signal peptide" evidence="4">
    <location>
        <begin position="1"/>
        <end position="18"/>
    </location>
</feature>
<dbReference type="AlphaFoldDB" id="A0A5M6CIC0"/>
<dbReference type="EMBL" id="VWSH01000002">
    <property type="protein sequence ID" value="KAA5534854.1"/>
    <property type="molecule type" value="Genomic_DNA"/>
</dbReference>
<feature type="chain" id="PRO_5024439921" evidence="4">
    <location>
        <begin position="19"/>
        <end position="922"/>
    </location>
</feature>
<gene>
    <name evidence="5" type="ORF">F0919_09635</name>
</gene>
<keyword evidence="6" id="KW-1185">Reference proteome</keyword>
<dbReference type="SUPFAM" id="SSF49464">
    <property type="entry name" value="Carboxypeptidase regulatory domain-like"/>
    <property type="match status" value="1"/>
</dbReference>
<keyword evidence="2" id="KW-0472">Membrane</keyword>
<dbReference type="RefSeq" id="WP_150032533.1">
    <property type="nucleotide sequence ID" value="NZ_VWSH01000002.1"/>
</dbReference>
<proteinExistence type="predicted"/>
<dbReference type="GO" id="GO:0009279">
    <property type="term" value="C:cell outer membrane"/>
    <property type="evidence" value="ECO:0007669"/>
    <property type="project" value="UniProtKB-SubCell"/>
</dbReference>
<evidence type="ECO:0000256" key="2">
    <source>
        <dbReference type="ARBA" id="ARBA00023136"/>
    </source>
</evidence>
<dbReference type="GO" id="GO:0004180">
    <property type="term" value="F:carboxypeptidase activity"/>
    <property type="evidence" value="ECO:0007669"/>
    <property type="project" value="UniProtKB-KW"/>
</dbReference>
<evidence type="ECO:0000256" key="1">
    <source>
        <dbReference type="ARBA" id="ARBA00004442"/>
    </source>
</evidence>
<keyword evidence="5" id="KW-0378">Hydrolase</keyword>
<evidence type="ECO:0000313" key="6">
    <source>
        <dbReference type="Proteomes" id="UP000323632"/>
    </source>
</evidence>
<dbReference type="Proteomes" id="UP000323632">
    <property type="component" value="Unassembled WGS sequence"/>
</dbReference>
<keyword evidence="5" id="KW-0121">Carboxypeptidase</keyword>
<organism evidence="5 6">
    <name type="scientific">Taibaiella lutea</name>
    <dbReference type="NCBI Taxonomy" id="2608001"/>
    <lineage>
        <taxon>Bacteria</taxon>
        <taxon>Pseudomonadati</taxon>
        <taxon>Bacteroidota</taxon>
        <taxon>Chitinophagia</taxon>
        <taxon>Chitinophagales</taxon>
        <taxon>Chitinophagaceae</taxon>
        <taxon>Taibaiella</taxon>
    </lineage>
</organism>
<comment type="subcellular location">
    <subcellularLocation>
        <location evidence="1">Cell outer membrane</location>
    </subcellularLocation>
</comment>
<dbReference type="Gene3D" id="2.60.40.1120">
    <property type="entry name" value="Carboxypeptidase-like, regulatory domain"/>
    <property type="match status" value="1"/>
</dbReference>
<protein>
    <submittedName>
        <fullName evidence="5">Carboxypeptidase-like regulatory domain-containing protein</fullName>
    </submittedName>
</protein>
<keyword evidence="5" id="KW-0645">Protease</keyword>
<evidence type="ECO:0000256" key="4">
    <source>
        <dbReference type="SAM" id="SignalP"/>
    </source>
</evidence>
<dbReference type="InterPro" id="IPR008969">
    <property type="entry name" value="CarboxyPept-like_regulatory"/>
</dbReference>
<reference evidence="5 6" key="1">
    <citation type="submission" date="2019-09" db="EMBL/GenBank/DDBJ databases">
        <title>Genome sequence and assembly of Taibaiella sp.</title>
        <authorList>
            <person name="Chhetri G."/>
        </authorList>
    </citation>
    <scope>NUCLEOTIDE SEQUENCE [LARGE SCALE GENOMIC DNA]</scope>
    <source>
        <strain evidence="5 6">KVB11</strain>
    </source>
</reference>
<dbReference type="Gene3D" id="2.40.170.20">
    <property type="entry name" value="TonB-dependent receptor, beta-barrel domain"/>
    <property type="match status" value="1"/>
</dbReference>
<keyword evidence="4" id="KW-0732">Signal</keyword>
<sequence>MKKVLFFLLLFISIYTNAQPEKYARITGKIVSDTDSNSISNINVSIPYLKIHTATDTSGIFELAEVKYGSYTLIISNSISHDFIKILVDVPLINIGNIDFRQNPDINTITSQHPAIIEDNNNYDDGMENQSISGILGASRDPYISAAALNFAAFRYQPRGYNRDQLEVYLNGLQMNDAKSGAASFSHWSGLNDMFQKQSTFFGLQSSESGFGGLSGSTTINTTASEQRNQTRFTYTATNRIYRKRLMMSHSSGLMTNGWAYAVSFSRRWSGEGYVPGTFYDSYAFYAGISRKLSAASMLHFTAFGVPTKSGKAASATLEAMDLSGTHFYNPNWGYQNGEKRNAKMNHYFQPVFMLNYDYIPDHKTKFGLAASYQIGYNGNSALDWYNAQDPRPDYYKRLPSYYESDLQTANPDIAAAYKLKWLTDESYRQIDWDALYAANKLNYDVINGMSGKRSVYMIGEDRDDIKKYSFGANMRKVINEYINLSIGLTVTGQQMDSYRKMLDLLGGDYYVNLNQFAERTYVGNNSFNQNDLNNPNGIVKTGDKYSYNYKATFTKAFAWGQVLYSQKKIDLFIAARLCRESFQREGLYKNGLFADDSYGLSQKQNFFNYQLKGGLSYKLNGSSYLFVNGGLMTDPPTFDNTFVSPKTRNKIAGMPMVTKIKSIECGYMLHTPRLNGRLTGFATEVSNSTEIIRFYHEDYNSFVNYVMQNVSVRHIGGELALKAKLSSSLSVTAVTAWMQVFYTSNPLINIYRDNDTSKNVPQSTAYLKNTYVDAGPQSAYTIGTDYRSPKLWHVSLNCNYLNRNYINVNPSRRTKEAVELLTPGSEQWHAIVDQEMMGSAFTIDLFAGKCVLLNKSMKWLPKSSSLLINIGLNNLLNNKNIPTAGFEQLRLDSKNNNPERFPSKYIYGYGRNYFINLSLKF</sequence>
<accession>A0A5M6CIC0</accession>
<dbReference type="SUPFAM" id="SSF56935">
    <property type="entry name" value="Porins"/>
    <property type="match status" value="1"/>
</dbReference>